<accession>Q7VLM0</accession>
<reference evidence="2" key="1">
    <citation type="submission" date="2003-06" db="EMBL/GenBank/DDBJ databases">
        <title>The complete genome sequence of Haemophilus ducreyi.</title>
        <authorList>
            <person name="Munson R.S. Jr."/>
            <person name="Ray W.C."/>
            <person name="Mahairas G."/>
            <person name="Sabo P."/>
            <person name="Mungur R."/>
            <person name="Johnson L."/>
            <person name="Nguyen D."/>
            <person name="Wang J."/>
            <person name="Forst C."/>
            <person name="Hood L."/>
        </authorList>
    </citation>
    <scope>NUCLEOTIDE SEQUENCE [LARGE SCALE GENOMIC DNA]</scope>
    <source>
        <strain evidence="2">35000HP / ATCC 700724</strain>
    </source>
</reference>
<evidence type="ECO:0000313" key="2">
    <source>
        <dbReference type="Proteomes" id="UP000001022"/>
    </source>
</evidence>
<dbReference type="STRING" id="233412.HD_1408"/>
<dbReference type="EMBL" id="AE017143">
    <property type="protein sequence ID" value="AAP96215.1"/>
    <property type="molecule type" value="Genomic_DNA"/>
</dbReference>
<organism evidence="1 2">
    <name type="scientific">Haemophilus ducreyi (strain 35000HP / ATCC 700724)</name>
    <dbReference type="NCBI Taxonomy" id="233412"/>
    <lineage>
        <taxon>Bacteria</taxon>
        <taxon>Pseudomonadati</taxon>
        <taxon>Pseudomonadota</taxon>
        <taxon>Gammaproteobacteria</taxon>
        <taxon>Pasteurellales</taxon>
        <taxon>Pasteurellaceae</taxon>
        <taxon>Haemophilus</taxon>
    </lineage>
</organism>
<dbReference type="HOGENOM" id="CLU_3374022_0_0_6"/>
<name>Q7VLM0_HAEDU</name>
<evidence type="ECO:0000313" key="1">
    <source>
        <dbReference type="EMBL" id="AAP96215.1"/>
    </source>
</evidence>
<dbReference type="AlphaFoldDB" id="Q7VLM0"/>
<dbReference type="Proteomes" id="UP000001022">
    <property type="component" value="Chromosome"/>
</dbReference>
<sequence length="34" mass="3925">MFPQLFNNKLTKIELPTIVACQKSHIIQQIAKDL</sequence>
<keyword evidence="2" id="KW-1185">Reference proteome</keyword>
<protein>
    <submittedName>
        <fullName evidence="1">Uncharacterized protein</fullName>
    </submittedName>
</protein>
<proteinExistence type="predicted"/>
<dbReference type="KEGG" id="hdu:HD_1408"/>
<gene>
    <name evidence="1" type="ordered locus">HD_1408</name>
</gene>